<dbReference type="AlphaFoldDB" id="A0A2Z2NNG8"/>
<proteinExistence type="predicted"/>
<name>A0A2Z2NNG8_9GAMM</name>
<dbReference type="EC" id="2.3.1.241" evidence="7"/>
<dbReference type="PANTHER" id="PTHR30606:SF9">
    <property type="entry name" value="LIPID A BIOSYNTHESIS LAUROYLTRANSFERASE"/>
    <property type="match status" value="1"/>
</dbReference>
<keyword evidence="2" id="KW-1003">Cell membrane</keyword>
<keyword evidence="8" id="KW-1185">Reference proteome</keyword>
<evidence type="ECO:0000313" key="8">
    <source>
        <dbReference type="Proteomes" id="UP000250079"/>
    </source>
</evidence>
<accession>A0A2Z2NNG8</accession>
<evidence type="ECO:0000256" key="4">
    <source>
        <dbReference type="ARBA" id="ARBA00022679"/>
    </source>
</evidence>
<keyword evidence="4 7" id="KW-0808">Transferase</keyword>
<protein>
    <submittedName>
        <fullName evidence="7">Lipid A biosynthesis lauroyltransferase</fullName>
        <ecNumber evidence="7">2.3.1.241</ecNumber>
    </submittedName>
</protein>
<dbReference type="Proteomes" id="UP000250079">
    <property type="component" value="Chromosome"/>
</dbReference>
<dbReference type="PIRSF" id="PIRSF026649">
    <property type="entry name" value="MsbB"/>
    <property type="match status" value="1"/>
</dbReference>
<keyword evidence="3" id="KW-0997">Cell inner membrane</keyword>
<dbReference type="KEGG" id="gai:IMCC3135_06870"/>
<keyword evidence="6 7" id="KW-0012">Acyltransferase</keyword>
<evidence type="ECO:0000256" key="2">
    <source>
        <dbReference type="ARBA" id="ARBA00022475"/>
    </source>
</evidence>
<dbReference type="Pfam" id="PF03279">
    <property type="entry name" value="Lip_A_acyltrans"/>
    <property type="match status" value="1"/>
</dbReference>
<dbReference type="EMBL" id="CP018632">
    <property type="protein sequence ID" value="ASJ71481.1"/>
    <property type="molecule type" value="Genomic_DNA"/>
</dbReference>
<keyword evidence="5" id="KW-0472">Membrane</keyword>
<dbReference type="CDD" id="cd07984">
    <property type="entry name" value="LPLAT_LABLAT-like"/>
    <property type="match status" value="1"/>
</dbReference>
<comment type="subcellular location">
    <subcellularLocation>
        <location evidence="1">Cell inner membrane</location>
    </subcellularLocation>
</comment>
<dbReference type="PANTHER" id="PTHR30606">
    <property type="entry name" value="LIPID A BIOSYNTHESIS LAUROYL ACYLTRANSFERASE"/>
    <property type="match status" value="1"/>
</dbReference>
<evidence type="ECO:0000256" key="6">
    <source>
        <dbReference type="ARBA" id="ARBA00023315"/>
    </source>
</evidence>
<dbReference type="GO" id="GO:0008913">
    <property type="term" value="F:Kdo2-lipid IVA acyltransferase activity"/>
    <property type="evidence" value="ECO:0007669"/>
    <property type="project" value="UniProtKB-EC"/>
</dbReference>
<evidence type="ECO:0000256" key="5">
    <source>
        <dbReference type="ARBA" id="ARBA00023136"/>
    </source>
</evidence>
<dbReference type="InterPro" id="IPR004960">
    <property type="entry name" value="LipA_acyltrans"/>
</dbReference>
<evidence type="ECO:0000313" key="7">
    <source>
        <dbReference type="EMBL" id="ASJ71481.1"/>
    </source>
</evidence>
<dbReference type="GO" id="GO:0005886">
    <property type="term" value="C:plasma membrane"/>
    <property type="evidence" value="ECO:0007669"/>
    <property type="project" value="UniProtKB-SubCell"/>
</dbReference>
<sequence>MRISRGLGLLTYALLISRRHTTLTNLRLAFPELSEPARKALAKDAFRHVGMAMGETAWTWYRSIDTIGPIETSGTEYVDEALLKGKGVILLQAHFTVLELCAAIFGARWPMRAVYDPPKNPLFAAYLLYQRNRHMDGMIDNRAIREMVRRLRAGEVVWYSPDQSVSVSHGGIPTRYFGQPVLTTSGSARIVRMTGATVIPFIPERKSNGEGYAFRFLPPVEFDSDDLLAATQQVNDLLEAQVRTQPEQYLWAHKRFKPPSREHPSPYK</sequence>
<organism evidence="7 8">
    <name type="scientific">Granulosicoccus antarcticus IMCC3135</name>
    <dbReference type="NCBI Taxonomy" id="1192854"/>
    <lineage>
        <taxon>Bacteria</taxon>
        <taxon>Pseudomonadati</taxon>
        <taxon>Pseudomonadota</taxon>
        <taxon>Gammaproteobacteria</taxon>
        <taxon>Chromatiales</taxon>
        <taxon>Granulosicoccaceae</taxon>
        <taxon>Granulosicoccus</taxon>
    </lineage>
</organism>
<dbReference type="GO" id="GO:0009247">
    <property type="term" value="P:glycolipid biosynthetic process"/>
    <property type="evidence" value="ECO:0007669"/>
    <property type="project" value="UniProtKB-ARBA"/>
</dbReference>
<reference evidence="7 8" key="1">
    <citation type="submission" date="2016-12" db="EMBL/GenBank/DDBJ databases">
        <authorList>
            <person name="Song W.-J."/>
            <person name="Kurnit D.M."/>
        </authorList>
    </citation>
    <scope>NUCLEOTIDE SEQUENCE [LARGE SCALE GENOMIC DNA]</scope>
    <source>
        <strain evidence="7 8">IMCC3135</strain>
    </source>
</reference>
<evidence type="ECO:0000256" key="1">
    <source>
        <dbReference type="ARBA" id="ARBA00004533"/>
    </source>
</evidence>
<gene>
    <name evidence="7" type="primary">lpxL_1</name>
    <name evidence="7" type="ORF">IMCC3135_06870</name>
</gene>
<evidence type="ECO:0000256" key="3">
    <source>
        <dbReference type="ARBA" id="ARBA00022519"/>
    </source>
</evidence>